<dbReference type="InterPro" id="IPR044149">
    <property type="entry name" value="Nitrilases_CHs"/>
</dbReference>
<dbReference type="AlphaFoldDB" id="A0A3G2L8V2"/>
<dbReference type="SUPFAM" id="SSF56317">
    <property type="entry name" value="Carbon-nitrogen hydrolase"/>
    <property type="match status" value="1"/>
</dbReference>
<dbReference type="Proteomes" id="UP000276309">
    <property type="component" value="Chromosome"/>
</dbReference>
<dbReference type="InterPro" id="IPR036526">
    <property type="entry name" value="C-N_Hydrolase_sf"/>
</dbReference>
<comment type="similarity">
    <text evidence="1">Belongs to the carbon-nitrogen hydrolase superfamily. Nitrilase family.</text>
</comment>
<dbReference type="PANTHER" id="PTHR46044:SF1">
    <property type="entry name" value="CN HYDROLASE DOMAIN-CONTAINING PROTEIN"/>
    <property type="match status" value="1"/>
</dbReference>
<dbReference type="PROSITE" id="PS00920">
    <property type="entry name" value="NITRIL_CHT_1"/>
    <property type="match status" value="1"/>
</dbReference>
<dbReference type="PANTHER" id="PTHR46044">
    <property type="entry name" value="NITRILASE"/>
    <property type="match status" value="1"/>
</dbReference>
<gene>
    <name evidence="4" type="ORF">D1013_15645</name>
</gene>
<proteinExistence type="inferred from homology"/>
<keyword evidence="5" id="KW-1185">Reference proteome</keyword>
<keyword evidence="4" id="KW-0378">Hydrolase</keyword>
<sequence>MKIKVGLIQDSPVFFDKAKTLEKIETLVGKYANQGFHLLVFPESFIPGYPRGFTFGTKVGSRSDQGREMYHRFRENSFDLNGGELKKLESLSRVNNLYLVVGVTEKQNGHGSLYCSMLYISPTEGLLGVHRKIKPTGAERLIWAESDADSLVTFESKIGKLGGLICWENYMPLARMAMYKKGVEIYIAPTADSRESWTATMRHIAMEGRCFVLGCNQYATEDIYPEEYSKLLDGDDSANNCPGGSVIVSPMGEILAGPLFNESGIVSAELNLEDIPKSKLDFDVIGHYSRNDLFKFEVVGQPEMIKEKAHKKTLD</sequence>
<feature type="domain" description="CN hydrolase" evidence="3">
    <location>
        <begin position="3"/>
        <end position="272"/>
    </location>
</feature>
<name>A0A3G2L8V2_9FLAO</name>
<dbReference type="Pfam" id="PF00795">
    <property type="entry name" value="CN_hydrolase"/>
    <property type="match status" value="1"/>
</dbReference>
<evidence type="ECO:0000259" key="3">
    <source>
        <dbReference type="PROSITE" id="PS50263"/>
    </source>
</evidence>
<evidence type="ECO:0000256" key="2">
    <source>
        <dbReference type="PROSITE-ProRule" id="PRU10139"/>
    </source>
</evidence>
<dbReference type="PROSITE" id="PS50263">
    <property type="entry name" value="CN_HYDROLASE"/>
    <property type="match status" value="1"/>
</dbReference>
<dbReference type="GO" id="GO:0000257">
    <property type="term" value="F:nitrilase activity"/>
    <property type="evidence" value="ECO:0007669"/>
    <property type="project" value="UniProtKB-ARBA"/>
</dbReference>
<accession>A0A3G2L8V2</accession>
<dbReference type="EMBL" id="CP032050">
    <property type="protein sequence ID" value="AYN68708.1"/>
    <property type="molecule type" value="Genomic_DNA"/>
</dbReference>
<dbReference type="InterPro" id="IPR003010">
    <property type="entry name" value="C-N_Hydrolase"/>
</dbReference>
<evidence type="ECO:0000313" key="4">
    <source>
        <dbReference type="EMBL" id="AYN68708.1"/>
    </source>
</evidence>
<dbReference type="RefSeq" id="WP_121849720.1">
    <property type="nucleotide sequence ID" value="NZ_CP032050.1"/>
</dbReference>
<organism evidence="4 5">
    <name type="scientific">Euzebyella marina</name>
    <dbReference type="NCBI Taxonomy" id="1761453"/>
    <lineage>
        <taxon>Bacteria</taxon>
        <taxon>Pseudomonadati</taxon>
        <taxon>Bacteroidota</taxon>
        <taxon>Flavobacteriia</taxon>
        <taxon>Flavobacteriales</taxon>
        <taxon>Flavobacteriaceae</taxon>
        <taxon>Euzebyella</taxon>
    </lineage>
</organism>
<dbReference type="PROSITE" id="PS00921">
    <property type="entry name" value="NITRIL_CHT_2"/>
    <property type="match status" value="1"/>
</dbReference>
<reference evidence="4 5" key="1">
    <citation type="submission" date="2018-08" db="EMBL/GenBank/DDBJ databases">
        <title>The reduced genetic potential of extracellular carbohydrate catabolism in Euzebyella marina RN62, a Flavobacteriia bacterium isolated from the hadal water.</title>
        <authorList>
            <person name="Xue C."/>
        </authorList>
    </citation>
    <scope>NUCLEOTIDE SEQUENCE [LARGE SCALE GENOMIC DNA]</scope>
    <source>
        <strain evidence="4 5">RN62</strain>
    </source>
</reference>
<protein>
    <submittedName>
        <fullName evidence="4">Carbon-nitrogen hydrolase family protein</fullName>
    </submittedName>
</protein>
<dbReference type="CDD" id="cd07564">
    <property type="entry name" value="nitrilases_CHs"/>
    <property type="match status" value="1"/>
</dbReference>
<dbReference type="KEGG" id="emar:D1013_15645"/>
<dbReference type="Gene3D" id="3.60.110.10">
    <property type="entry name" value="Carbon-nitrogen hydrolase"/>
    <property type="match status" value="1"/>
</dbReference>
<dbReference type="InterPro" id="IPR000132">
    <property type="entry name" value="Nitrilase/CN_hydratase_CS"/>
</dbReference>
<evidence type="ECO:0000256" key="1">
    <source>
        <dbReference type="ARBA" id="ARBA00008129"/>
    </source>
</evidence>
<evidence type="ECO:0000313" key="5">
    <source>
        <dbReference type="Proteomes" id="UP000276309"/>
    </source>
</evidence>
<dbReference type="OrthoDB" id="9811121at2"/>
<feature type="active site" description="Proton acceptor" evidence="2">
    <location>
        <position position="43"/>
    </location>
</feature>